<proteinExistence type="predicted"/>
<name>A0A2P2JMP2_RHIMU</name>
<protein>
    <submittedName>
        <fullName evidence="1">Uncharacterized protein</fullName>
    </submittedName>
</protein>
<evidence type="ECO:0000313" key="1">
    <source>
        <dbReference type="EMBL" id="MBW94744.1"/>
    </source>
</evidence>
<organism evidence="1">
    <name type="scientific">Rhizophora mucronata</name>
    <name type="common">Asiatic mangrove</name>
    <dbReference type="NCBI Taxonomy" id="61149"/>
    <lineage>
        <taxon>Eukaryota</taxon>
        <taxon>Viridiplantae</taxon>
        <taxon>Streptophyta</taxon>
        <taxon>Embryophyta</taxon>
        <taxon>Tracheophyta</taxon>
        <taxon>Spermatophyta</taxon>
        <taxon>Magnoliopsida</taxon>
        <taxon>eudicotyledons</taxon>
        <taxon>Gunneridae</taxon>
        <taxon>Pentapetalae</taxon>
        <taxon>rosids</taxon>
        <taxon>fabids</taxon>
        <taxon>Malpighiales</taxon>
        <taxon>Rhizophoraceae</taxon>
        <taxon>Rhizophora</taxon>
    </lineage>
</organism>
<dbReference type="EMBL" id="GGEC01014261">
    <property type="protein sequence ID" value="MBW94744.1"/>
    <property type="molecule type" value="Transcribed_RNA"/>
</dbReference>
<dbReference type="AlphaFoldDB" id="A0A2P2JMP2"/>
<reference evidence="1" key="1">
    <citation type="submission" date="2018-02" db="EMBL/GenBank/DDBJ databases">
        <title>Rhizophora mucronata_Transcriptome.</title>
        <authorList>
            <person name="Meera S.P."/>
            <person name="Sreeshan A."/>
            <person name="Augustine A."/>
        </authorList>
    </citation>
    <scope>NUCLEOTIDE SEQUENCE</scope>
    <source>
        <tissue evidence="1">Leaf</tissue>
    </source>
</reference>
<accession>A0A2P2JMP2</accession>
<sequence length="36" mass="4288">MLSVIIHMRVQLKVVCGFQINVNFSPHRLYSICRVW</sequence>